<dbReference type="SUPFAM" id="SSF57667">
    <property type="entry name" value="beta-beta-alpha zinc fingers"/>
    <property type="match status" value="2"/>
</dbReference>
<protein>
    <recommendedName>
        <fullName evidence="10">Zinc finger C2H2 LYAR-type domain-containing protein</fullName>
    </recommendedName>
</protein>
<feature type="compositionally biased region" description="Basic and acidic residues" evidence="9">
    <location>
        <begin position="168"/>
        <end position="197"/>
    </location>
</feature>
<keyword evidence="4 8" id="KW-0863">Zinc-finger</keyword>
<dbReference type="Pfam" id="PF08790">
    <property type="entry name" value="zf-LYAR"/>
    <property type="match status" value="1"/>
</dbReference>
<sequence length="363" mass="41492">MVSFICDACQETIRKPKVESHCYKCRACWVLSCVDCGKRFEGEAYASHTSCISEAEKYQGKLYHQYNPKASKTGNTNENVQMRWIDIVKLVATTTNSFKESETADTLNGMAEYDNIPRKRKKFENFLKNSLKVSNQSVLNEVWELLEAAWKKNKEEIDKQKAEAKLAKANENGAKAKPDSIDRKSTPKESDSESERGKKTKKRKLSSSNQHSKEINGVKKQKPSEENPAKGWKKMVRKHLHSFPKTKFDDIIKEVNVSNKKLMNFFCTLDATLNIKLKGKRCSVELKGNDKTANDEQPKKGWKKLVRKYLKKNQQVTLENTDEFLNSSGYANVNNCRLLLFLSTLDEAQIDLNVKGNPCVINF</sequence>
<dbReference type="FunFam" id="3.30.1490.490:FF:000001">
    <property type="entry name" value="cell growth-regulating nucleolar protein-like"/>
    <property type="match status" value="1"/>
</dbReference>
<dbReference type="PANTHER" id="PTHR13100">
    <property type="entry name" value="CELL GROWTH-REGULATING NUCLEOLAR PROTEIN LYAR"/>
    <property type="match status" value="1"/>
</dbReference>
<gene>
    <name evidence="11" type="ORF">ASTO00021_LOCUS1724</name>
</gene>
<feature type="region of interest" description="Disordered" evidence="9">
    <location>
        <begin position="168"/>
        <end position="233"/>
    </location>
</feature>
<reference evidence="11" key="1">
    <citation type="submission" date="2021-01" db="EMBL/GenBank/DDBJ databases">
        <authorList>
            <person name="Corre E."/>
            <person name="Pelletier E."/>
            <person name="Niang G."/>
            <person name="Scheremetjew M."/>
            <person name="Finn R."/>
            <person name="Kale V."/>
            <person name="Holt S."/>
            <person name="Cochrane G."/>
            <person name="Meng A."/>
            <person name="Brown T."/>
            <person name="Cohen L."/>
        </authorList>
    </citation>
    <scope>NUCLEOTIDE SEQUENCE</scope>
    <source>
        <strain evidence="11">GSBS06</strain>
    </source>
</reference>
<proteinExistence type="predicted"/>
<keyword evidence="6" id="KW-0175">Coiled coil</keyword>
<evidence type="ECO:0000256" key="8">
    <source>
        <dbReference type="PROSITE-ProRule" id="PRU01145"/>
    </source>
</evidence>
<keyword evidence="5" id="KW-0862">Zinc</keyword>
<dbReference type="InterPro" id="IPR036236">
    <property type="entry name" value="Znf_C2H2_sf"/>
</dbReference>
<dbReference type="GO" id="GO:0005730">
    <property type="term" value="C:nucleolus"/>
    <property type="evidence" value="ECO:0007669"/>
    <property type="project" value="TreeGrafter"/>
</dbReference>
<evidence type="ECO:0000313" key="11">
    <source>
        <dbReference type="EMBL" id="CAE0431387.1"/>
    </source>
</evidence>
<dbReference type="GO" id="GO:0000122">
    <property type="term" value="P:negative regulation of transcription by RNA polymerase II"/>
    <property type="evidence" value="ECO:0007669"/>
    <property type="project" value="TreeGrafter"/>
</dbReference>
<dbReference type="AlphaFoldDB" id="A0A7S3LHL2"/>
<evidence type="ECO:0000256" key="4">
    <source>
        <dbReference type="ARBA" id="ARBA00022771"/>
    </source>
</evidence>
<keyword evidence="7" id="KW-0539">Nucleus</keyword>
<dbReference type="PANTHER" id="PTHR13100:SF10">
    <property type="entry name" value="CELL GROWTH-REGULATING NUCLEOLAR PROTEIN"/>
    <property type="match status" value="1"/>
</dbReference>
<evidence type="ECO:0000256" key="6">
    <source>
        <dbReference type="ARBA" id="ARBA00023054"/>
    </source>
</evidence>
<keyword evidence="3" id="KW-0677">Repeat</keyword>
<dbReference type="Gene3D" id="3.30.1490.490">
    <property type="match status" value="1"/>
</dbReference>
<name>A0A7S3LHL2_9STRA</name>
<dbReference type="Gene3D" id="1.10.10.2100">
    <property type="match status" value="1"/>
</dbReference>
<dbReference type="InterPro" id="IPR039999">
    <property type="entry name" value="LYAR"/>
</dbReference>
<keyword evidence="2" id="KW-0479">Metal-binding</keyword>
<evidence type="ECO:0000256" key="9">
    <source>
        <dbReference type="SAM" id="MobiDB-lite"/>
    </source>
</evidence>
<evidence type="ECO:0000256" key="1">
    <source>
        <dbReference type="ARBA" id="ARBA00004123"/>
    </source>
</evidence>
<organism evidence="11">
    <name type="scientific">Aplanochytrium stocchinoi</name>
    <dbReference type="NCBI Taxonomy" id="215587"/>
    <lineage>
        <taxon>Eukaryota</taxon>
        <taxon>Sar</taxon>
        <taxon>Stramenopiles</taxon>
        <taxon>Bigyra</taxon>
        <taxon>Labyrinthulomycetes</taxon>
        <taxon>Thraustochytrida</taxon>
        <taxon>Thraustochytriidae</taxon>
        <taxon>Aplanochytrium</taxon>
    </lineage>
</organism>
<evidence type="ECO:0000259" key="10">
    <source>
        <dbReference type="Pfam" id="PF08790"/>
    </source>
</evidence>
<dbReference type="EMBL" id="HBIN01002592">
    <property type="protein sequence ID" value="CAE0431387.1"/>
    <property type="molecule type" value="Transcribed_RNA"/>
</dbReference>
<dbReference type="InterPro" id="IPR014898">
    <property type="entry name" value="Znf_C2H2_LYAR"/>
</dbReference>
<evidence type="ECO:0000256" key="2">
    <source>
        <dbReference type="ARBA" id="ARBA00022723"/>
    </source>
</evidence>
<dbReference type="GO" id="GO:0003677">
    <property type="term" value="F:DNA binding"/>
    <property type="evidence" value="ECO:0007669"/>
    <property type="project" value="InterPro"/>
</dbReference>
<dbReference type="GO" id="GO:0008270">
    <property type="term" value="F:zinc ion binding"/>
    <property type="evidence" value="ECO:0007669"/>
    <property type="project" value="UniProtKB-KW"/>
</dbReference>
<dbReference type="FunFam" id="1.10.10.2100:FF:000002">
    <property type="entry name" value="cell growth-regulating nucleolar protein-like"/>
    <property type="match status" value="1"/>
</dbReference>
<evidence type="ECO:0000256" key="7">
    <source>
        <dbReference type="ARBA" id="ARBA00023242"/>
    </source>
</evidence>
<feature type="domain" description="Zinc finger C2H2 LYAR-type" evidence="10">
    <location>
        <begin position="31"/>
        <end position="58"/>
    </location>
</feature>
<accession>A0A7S3LHL2</accession>
<evidence type="ECO:0000256" key="3">
    <source>
        <dbReference type="ARBA" id="ARBA00022737"/>
    </source>
</evidence>
<evidence type="ECO:0000256" key="5">
    <source>
        <dbReference type="ARBA" id="ARBA00022833"/>
    </source>
</evidence>
<feature type="compositionally biased region" description="Basic and acidic residues" evidence="9">
    <location>
        <begin position="211"/>
        <end position="228"/>
    </location>
</feature>
<dbReference type="PROSITE" id="PS51804">
    <property type="entry name" value="ZF_C2HC_LYAR"/>
    <property type="match status" value="2"/>
</dbReference>
<dbReference type="GO" id="GO:0006364">
    <property type="term" value="P:rRNA processing"/>
    <property type="evidence" value="ECO:0007669"/>
    <property type="project" value="TreeGrafter"/>
</dbReference>
<comment type="subcellular location">
    <subcellularLocation>
        <location evidence="1">Nucleus</location>
    </subcellularLocation>
</comment>